<dbReference type="EC" id="2.7.13.3" evidence="2"/>
<feature type="domain" description="PAC" evidence="8">
    <location>
        <begin position="270"/>
        <end position="320"/>
    </location>
</feature>
<dbReference type="InterPro" id="IPR003594">
    <property type="entry name" value="HATPase_dom"/>
</dbReference>
<dbReference type="Gene3D" id="1.10.287.130">
    <property type="match status" value="1"/>
</dbReference>
<evidence type="ECO:0000259" key="8">
    <source>
        <dbReference type="PROSITE" id="PS50113"/>
    </source>
</evidence>
<dbReference type="CDD" id="cd00130">
    <property type="entry name" value="PAS"/>
    <property type="match status" value="2"/>
</dbReference>
<evidence type="ECO:0000256" key="4">
    <source>
        <dbReference type="ARBA" id="ARBA00022679"/>
    </source>
</evidence>
<evidence type="ECO:0000256" key="2">
    <source>
        <dbReference type="ARBA" id="ARBA00012438"/>
    </source>
</evidence>
<dbReference type="PANTHER" id="PTHR43304:SF1">
    <property type="entry name" value="PAC DOMAIN-CONTAINING PROTEIN"/>
    <property type="match status" value="1"/>
</dbReference>
<dbReference type="EMBL" id="LAZR01007787">
    <property type="protein sequence ID" value="KKM82952.1"/>
    <property type="molecule type" value="Genomic_DNA"/>
</dbReference>
<feature type="domain" description="Histidine kinase" evidence="6">
    <location>
        <begin position="331"/>
        <end position="510"/>
    </location>
</feature>
<dbReference type="SMART" id="SM00091">
    <property type="entry name" value="PAS"/>
    <property type="match status" value="2"/>
</dbReference>
<evidence type="ECO:0000256" key="1">
    <source>
        <dbReference type="ARBA" id="ARBA00000085"/>
    </source>
</evidence>
<dbReference type="InterPro" id="IPR000014">
    <property type="entry name" value="PAS"/>
</dbReference>
<dbReference type="SMART" id="SM00086">
    <property type="entry name" value="PAC"/>
    <property type="match status" value="3"/>
</dbReference>
<reference evidence="9" key="1">
    <citation type="journal article" date="2015" name="Nature">
        <title>Complex archaea that bridge the gap between prokaryotes and eukaryotes.</title>
        <authorList>
            <person name="Spang A."/>
            <person name="Saw J.H."/>
            <person name="Jorgensen S.L."/>
            <person name="Zaremba-Niedzwiedzka K."/>
            <person name="Martijn J."/>
            <person name="Lind A.E."/>
            <person name="van Eijk R."/>
            <person name="Schleper C."/>
            <person name="Guy L."/>
            <person name="Ettema T.J."/>
        </authorList>
    </citation>
    <scope>NUCLEOTIDE SEQUENCE</scope>
</reference>
<evidence type="ECO:0000259" key="7">
    <source>
        <dbReference type="PROSITE" id="PS50112"/>
    </source>
</evidence>
<comment type="catalytic activity">
    <reaction evidence="1">
        <text>ATP + protein L-histidine = ADP + protein N-phospho-L-histidine.</text>
        <dbReference type="EC" id="2.7.13.3"/>
    </reaction>
</comment>
<feature type="domain" description="PAS" evidence="7">
    <location>
        <begin position="69"/>
        <end position="139"/>
    </location>
</feature>
<dbReference type="Gene3D" id="3.30.565.10">
    <property type="entry name" value="Histidine kinase-like ATPase, C-terminal domain"/>
    <property type="match status" value="1"/>
</dbReference>
<name>A0A0F9NNS8_9ZZZZ</name>
<evidence type="ECO:0000256" key="3">
    <source>
        <dbReference type="ARBA" id="ARBA00022553"/>
    </source>
</evidence>
<dbReference type="InterPro" id="IPR003661">
    <property type="entry name" value="HisK_dim/P_dom"/>
</dbReference>
<keyword evidence="5" id="KW-0418">Kinase</keyword>
<dbReference type="InterPro" id="IPR035965">
    <property type="entry name" value="PAS-like_dom_sf"/>
</dbReference>
<dbReference type="Pfam" id="PF00512">
    <property type="entry name" value="HisKA"/>
    <property type="match status" value="1"/>
</dbReference>
<feature type="domain" description="PAC" evidence="8">
    <location>
        <begin position="18"/>
        <end position="68"/>
    </location>
</feature>
<dbReference type="AlphaFoldDB" id="A0A0F9NNS8"/>
<dbReference type="PROSITE" id="PS50112">
    <property type="entry name" value="PAS"/>
    <property type="match status" value="2"/>
</dbReference>
<organism evidence="9">
    <name type="scientific">marine sediment metagenome</name>
    <dbReference type="NCBI Taxonomy" id="412755"/>
    <lineage>
        <taxon>unclassified sequences</taxon>
        <taxon>metagenomes</taxon>
        <taxon>ecological metagenomes</taxon>
    </lineage>
</organism>
<feature type="domain" description="PAS" evidence="7">
    <location>
        <begin position="195"/>
        <end position="267"/>
    </location>
</feature>
<accession>A0A0F9NNS8</accession>
<keyword evidence="3" id="KW-0597">Phosphoprotein</keyword>
<dbReference type="GO" id="GO:0000155">
    <property type="term" value="F:phosphorelay sensor kinase activity"/>
    <property type="evidence" value="ECO:0007669"/>
    <property type="project" value="InterPro"/>
</dbReference>
<dbReference type="SMART" id="SM00388">
    <property type="entry name" value="HisKA"/>
    <property type="match status" value="1"/>
</dbReference>
<dbReference type="InterPro" id="IPR000700">
    <property type="entry name" value="PAS-assoc_C"/>
</dbReference>
<sequence length="510" mass="58777">MPAILKNFEEVITSNQLASIECRIKHKEGYYIPVIAKGSIVNRDRKPKIVGIFRDITEKKLIERKLIESEKKFQFLFENAPLGYQSLDYKGNVLAVNKAWLEFFGYSKNEVIGKWFGDFIDPEYIKVLHTKFPKFKEDGEVRGVEYKIIKKNGTRAMVSFNGKISYDENRNFKQTHCIFQDITERKKAEQTLKESEKKYRVLFENSPSSIILVDLDGIIVDCNSASEFLTGYDKADLLHQNISNLDLFFDDSLDLIKKNFKLIIDGKETNQLEVNSKTKNGEIIWIVIIASLINIAEKKYIQAILHDITEIKKIERELNEISQLKSELLERTSHELKTPLISIKGFTELLLELHKEKFDTETILILDEIKDGTIRLQTIINKLLESSLLESGKIHFEPRQEDLSFLIRFCVNNLRGLAKTRSLFVNLDIGKKLILNFEKERIYEVITNLIINAIKYTPPYGEIKIQTKKKGANVIVSVQDNGIGLSVDEKRKLFKHLVKLNGMVKVGILG</sequence>
<evidence type="ECO:0000313" key="9">
    <source>
        <dbReference type="EMBL" id="KKM82952.1"/>
    </source>
</evidence>
<dbReference type="PANTHER" id="PTHR43304">
    <property type="entry name" value="PHYTOCHROME-LIKE PROTEIN CPH1"/>
    <property type="match status" value="1"/>
</dbReference>
<gene>
    <name evidence="9" type="ORF">LCGC14_1314310</name>
</gene>
<dbReference type="CDD" id="cd00082">
    <property type="entry name" value="HisKA"/>
    <property type="match status" value="1"/>
</dbReference>
<dbReference type="CDD" id="cd00075">
    <property type="entry name" value="HATPase"/>
    <property type="match status" value="1"/>
</dbReference>
<feature type="domain" description="PAC" evidence="8">
    <location>
        <begin position="142"/>
        <end position="194"/>
    </location>
</feature>
<dbReference type="PROSITE" id="PS50113">
    <property type="entry name" value="PAC"/>
    <property type="match status" value="3"/>
</dbReference>
<keyword evidence="4" id="KW-0808">Transferase</keyword>
<dbReference type="InterPro" id="IPR001610">
    <property type="entry name" value="PAC"/>
</dbReference>
<dbReference type="InterPro" id="IPR036097">
    <property type="entry name" value="HisK_dim/P_sf"/>
</dbReference>
<dbReference type="Pfam" id="PF13426">
    <property type="entry name" value="PAS_9"/>
    <property type="match status" value="2"/>
</dbReference>
<evidence type="ECO:0000256" key="5">
    <source>
        <dbReference type="ARBA" id="ARBA00022777"/>
    </source>
</evidence>
<dbReference type="InterPro" id="IPR005467">
    <property type="entry name" value="His_kinase_dom"/>
</dbReference>
<dbReference type="Gene3D" id="3.30.450.20">
    <property type="entry name" value="PAS domain"/>
    <property type="match status" value="3"/>
</dbReference>
<dbReference type="SUPFAM" id="SSF47384">
    <property type="entry name" value="Homodimeric domain of signal transducing histidine kinase"/>
    <property type="match status" value="1"/>
</dbReference>
<dbReference type="NCBIfam" id="TIGR00229">
    <property type="entry name" value="sensory_box"/>
    <property type="match status" value="3"/>
</dbReference>
<dbReference type="PROSITE" id="PS50109">
    <property type="entry name" value="HIS_KIN"/>
    <property type="match status" value="1"/>
</dbReference>
<dbReference type="InterPro" id="IPR052162">
    <property type="entry name" value="Sensor_kinase/Photoreceptor"/>
</dbReference>
<dbReference type="SUPFAM" id="SSF55785">
    <property type="entry name" value="PYP-like sensor domain (PAS domain)"/>
    <property type="match status" value="3"/>
</dbReference>
<dbReference type="SUPFAM" id="SSF55874">
    <property type="entry name" value="ATPase domain of HSP90 chaperone/DNA topoisomerase II/histidine kinase"/>
    <property type="match status" value="1"/>
</dbReference>
<evidence type="ECO:0000259" key="6">
    <source>
        <dbReference type="PROSITE" id="PS50109"/>
    </source>
</evidence>
<proteinExistence type="predicted"/>
<dbReference type="InterPro" id="IPR036890">
    <property type="entry name" value="HATPase_C_sf"/>
</dbReference>
<dbReference type="Pfam" id="PF02518">
    <property type="entry name" value="HATPase_c"/>
    <property type="match status" value="1"/>
</dbReference>
<comment type="caution">
    <text evidence="9">The sequence shown here is derived from an EMBL/GenBank/DDBJ whole genome shotgun (WGS) entry which is preliminary data.</text>
</comment>
<protein>
    <recommendedName>
        <fullName evidence="2">histidine kinase</fullName>
        <ecNumber evidence="2">2.7.13.3</ecNumber>
    </recommendedName>
</protein>